<dbReference type="PANTHER" id="PTHR43157">
    <property type="entry name" value="PHOSPHATIDYLINOSITOL-GLYCAN BIOSYNTHESIS CLASS F PROTEIN-RELATED"/>
    <property type="match status" value="1"/>
</dbReference>
<name>A0AA38H5Z3_9TREE</name>
<dbReference type="RefSeq" id="XP_052942891.1">
    <property type="nucleotide sequence ID" value="XM_053091033.1"/>
</dbReference>
<evidence type="ECO:0000313" key="3">
    <source>
        <dbReference type="Proteomes" id="UP001164286"/>
    </source>
</evidence>
<dbReference type="InterPro" id="IPR002347">
    <property type="entry name" value="SDR_fam"/>
</dbReference>
<evidence type="ECO:0000256" key="1">
    <source>
        <dbReference type="ARBA" id="ARBA00023002"/>
    </source>
</evidence>
<gene>
    <name evidence="2" type="ORF">MKK02DRAFT_40276</name>
</gene>
<evidence type="ECO:0000313" key="2">
    <source>
        <dbReference type="EMBL" id="KAI9633114.1"/>
    </source>
</evidence>
<comment type="caution">
    <text evidence="2">The sequence shown here is derived from an EMBL/GenBank/DDBJ whole genome shotgun (WGS) entry which is preliminary data.</text>
</comment>
<dbReference type="PRINTS" id="PR00081">
    <property type="entry name" value="GDHRDH"/>
</dbReference>
<reference evidence="2" key="1">
    <citation type="journal article" date="2022" name="G3 (Bethesda)">
        <title>High quality genome of the basidiomycete yeast Dioszegia hungarica PDD-24b-2 isolated from cloud water.</title>
        <authorList>
            <person name="Jarrige D."/>
            <person name="Haridas S."/>
            <person name="Bleykasten-Grosshans C."/>
            <person name="Joly M."/>
            <person name="Nadalig T."/>
            <person name="Sancelme M."/>
            <person name="Vuilleumier S."/>
            <person name="Grigoriev I.V."/>
            <person name="Amato P."/>
            <person name="Bringel F."/>
        </authorList>
    </citation>
    <scope>NUCLEOTIDE SEQUENCE</scope>
    <source>
        <strain evidence="2">PDD-24b-2</strain>
    </source>
</reference>
<dbReference type="SUPFAM" id="SSF51735">
    <property type="entry name" value="NAD(P)-binding Rossmann-fold domains"/>
    <property type="match status" value="1"/>
</dbReference>
<accession>A0AA38H5Z3</accession>
<evidence type="ECO:0008006" key="4">
    <source>
        <dbReference type="Google" id="ProtNLM"/>
    </source>
</evidence>
<sequence length="320" mass="34130">MPFATHSLLGHLFQAKGMTLPEGDLEDKTVIITGSNVGIGKAAALHLAKRNPARLILAVRDEKAGQAAAAEIAKATGGKVEPEVFLLDMSSFASVRRFVLECEQRLDRLDVFIANAGIYPFSYKATADGLESALQVNVASTLLLSELLLPLLQRTAKSPLHGIPSKPHLTIVSSYTHHFIGELRGFGDGTIVQCANDEQAWEHLAYRRGKAILMLAIPTLVKMAGPDVVVTTADPGTVATNAMHEATGLNALAIAVFVYCVARTPVQGALPVVWAALAPIQSGEYVADCKVTPPSAMVQSDTDGSISDSIWKELRAIWAK</sequence>
<dbReference type="Proteomes" id="UP001164286">
    <property type="component" value="Unassembled WGS sequence"/>
</dbReference>
<keyword evidence="1" id="KW-0560">Oxidoreductase</keyword>
<organism evidence="2 3">
    <name type="scientific">Dioszegia hungarica</name>
    <dbReference type="NCBI Taxonomy" id="4972"/>
    <lineage>
        <taxon>Eukaryota</taxon>
        <taxon>Fungi</taxon>
        <taxon>Dikarya</taxon>
        <taxon>Basidiomycota</taxon>
        <taxon>Agaricomycotina</taxon>
        <taxon>Tremellomycetes</taxon>
        <taxon>Tremellales</taxon>
        <taxon>Bulleribasidiaceae</taxon>
        <taxon>Dioszegia</taxon>
    </lineage>
</organism>
<dbReference type="EMBL" id="JAKWFO010000012">
    <property type="protein sequence ID" value="KAI9633114.1"/>
    <property type="molecule type" value="Genomic_DNA"/>
</dbReference>
<dbReference type="Gene3D" id="3.40.50.720">
    <property type="entry name" value="NAD(P)-binding Rossmann-like Domain"/>
    <property type="match status" value="1"/>
</dbReference>
<dbReference type="AlphaFoldDB" id="A0AA38H5Z3"/>
<dbReference type="InterPro" id="IPR036291">
    <property type="entry name" value="NAD(P)-bd_dom_sf"/>
</dbReference>
<dbReference type="GO" id="GO:0016491">
    <property type="term" value="F:oxidoreductase activity"/>
    <property type="evidence" value="ECO:0007669"/>
    <property type="project" value="UniProtKB-KW"/>
</dbReference>
<proteinExistence type="predicted"/>
<dbReference type="PANTHER" id="PTHR43157:SF31">
    <property type="entry name" value="PHOSPHATIDYLINOSITOL-GLYCAN BIOSYNTHESIS CLASS F PROTEIN"/>
    <property type="match status" value="1"/>
</dbReference>
<protein>
    <recommendedName>
        <fullName evidence="4">NAD(P)-binding protein</fullName>
    </recommendedName>
</protein>
<keyword evidence="3" id="KW-1185">Reference proteome</keyword>
<dbReference type="Pfam" id="PF00106">
    <property type="entry name" value="adh_short"/>
    <property type="match status" value="1"/>
</dbReference>
<dbReference type="GeneID" id="77730238"/>